<dbReference type="HOGENOM" id="CLU_535695_0_0_1"/>
<dbReference type="AlphaFoldDB" id="B3RZN4"/>
<keyword evidence="1" id="KW-0677">Repeat</keyword>
<dbReference type="STRING" id="10228.B3RZN4"/>
<dbReference type="Gene3D" id="2.130.10.30">
    <property type="entry name" value="Regulator of chromosome condensation 1/beta-lactamase-inhibitor protein II"/>
    <property type="match status" value="2"/>
</dbReference>
<reference evidence="4 5" key="1">
    <citation type="journal article" date="2008" name="Nature">
        <title>The Trichoplax genome and the nature of placozoans.</title>
        <authorList>
            <person name="Srivastava M."/>
            <person name="Begovic E."/>
            <person name="Chapman J."/>
            <person name="Putnam N.H."/>
            <person name="Hellsten U."/>
            <person name="Kawashima T."/>
            <person name="Kuo A."/>
            <person name="Mitros T."/>
            <person name="Salamov A."/>
            <person name="Carpenter M.L."/>
            <person name="Signorovitch A.Y."/>
            <person name="Moreno M.A."/>
            <person name="Kamm K."/>
            <person name="Grimwood J."/>
            <person name="Schmutz J."/>
            <person name="Shapiro H."/>
            <person name="Grigoriev I.V."/>
            <person name="Buss L.W."/>
            <person name="Schierwater B."/>
            <person name="Dellaporta S.L."/>
            <person name="Rokhsar D.S."/>
        </authorList>
    </citation>
    <scope>NUCLEOTIDE SEQUENCE [LARGE SCALE GENOMIC DNA]</scope>
    <source>
        <strain evidence="4 5">Grell-BS-1999</strain>
    </source>
</reference>
<dbReference type="Pfam" id="PF25390">
    <property type="entry name" value="WD40_RLD"/>
    <property type="match status" value="1"/>
</dbReference>
<dbReference type="InParanoid" id="B3RZN4"/>
<feature type="repeat" description="RCC1" evidence="2">
    <location>
        <begin position="404"/>
        <end position="455"/>
    </location>
</feature>
<dbReference type="GeneID" id="6754610"/>
<feature type="repeat" description="RCC1" evidence="2">
    <location>
        <begin position="296"/>
        <end position="347"/>
    </location>
</feature>
<evidence type="ECO:0000256" key="1">
    <source>
        <dbReference type="ARBA" id="ARBA00022737"/>
    </source>
</evidence>
<sequence>MPLSACEIDAIDKHINHLTINSSSLDLVPLLVDNQILTLQDVEQIQKEKDDKAKVTVVFDKLKEKDAEKFYKFCDLLQSSNDETAAKYASIMLQDALKANTIRARRSTKRIRSRAKSSSGDVKSLSRTYAKICKSQDCSVFAWGNNQSYQLGSCQFEKLRVPAINKILSDYKPISIAGGTSNSYFVSSSGKLYELGKSMITKPVLNDDYSHHQKILTTPQPVFGFSNVFVTQVMVHHDGEYAMAITSNGQLYTWGCGPLGNNTTCSTAHPVKALLGKEIIQASCSVTHCAAVTSKGKLYTWGEGKYGGLGHPDCKCHIKPKKVKAFKDKKVKMVACGGTNNYNFTVAITTDGQVWTWGDCKCGKLGRDNGQSTHLPAALDSLNDKNIVKVSCSCECTLALSNDGELFAWGYGDFLHPGFFRDDIIPFPYKVEMFNDIKVADFAVGSSNGIICTKDGKVYTWGYNDYGQLGNGFRQDSLSQLCPVTALQYFKLDRVACGFSHVFAWQLKA</sequence>
<proteinExistence type="predicted"/>
<evidence type="ECO:0000256" key="2">
    <source>
        <dbReference type="PROSITE-ProRule" id="PRU00235"/>
    </source>
</evidence>
<dbReference type="InterPro" id="IPR009091">
    <property type="entry name" value="RCC1/BLIP-II"/>
</dbReference>
<evidence type="ECO:0000313" key="4">
    <source>
        <dbReference type="EMBL" id="EDV23872.1"/>
    </source>
</evidence>
<dbReference type="KEGG" id="tad:TRIADDRAFT_57517"/>
<feature type="repeat" description="RCC1" evidence="2">
    <location>
        <begin position="138"/>
        <end position="189"/>
    </location>
</feature>
<gene>
    <name evidence="4" type="ORF">TRIADDRAFT_57517</name>
</gene>
<dbReference type="InterPro" id="IPR058923">
    <property type="entry name" value="RCC1-like_dom"/>
</dbReference>
<dbReference type="CTD" id="6754610"/>
<accession>B3RZN4</accession>
<dbReference type="PANTHER" id="PTHR22870">
    <property type="entry name" value="REGULATOR OF CHROMOSOME CONDENSATION"/>
    <property type="match status" value="1"/>
</dbReference>
<dbReference type="RefSeq" id="XP_002113398.1">
    <property type="nucleotide sequence ID" value="XM_002113362.1"/>
</dbReference>
<dbReference type="PROSITE" id="PS50012">
    <property type="entry name" value="RCC1_3"/>
    <property type="match status" value="6"/>
</dbReference>
<dbReference type="SUPFAM" id="SSF47986">
    <property type="entry name" value="DEATH domain"/>
    <property type="match status" value="1"/>
</dbReference>
<protein>
    <recommendedName>
        <fullName evidence="3">RCC1-like domain-containing protein</fullName>
    </recommendedName>
</protein>
<dbReference type="InterPro" id="IPR011029">
    <property type="entry name" value="DEATH-like_dom_sf"/>
</dbReference>
<feature type="repeat" description="RCC1" evidence="2">
    <location>
        <begin position="249"/>
        <end position="295"/>
    </location>
</feature>
<dbReference type="Gene3D" id="1.10.533.10">
    <property type="entry name" value="Death Domain, Fas"/>
    <property type="match status" value="1"/>
</dbReference>
<dbReference type="PhylomeDB" id="B3RZN4"/>
<dbReference type="SUPFAM" id="SSF50985">
    <property type="entry name" value="RCC1/BLIP-II"/>
    <property type="match status" value="1"/>
</dbReference>
<dbReference type="PRINTS" id="PR00633">
    <property type="entry name" value="RCCNDNSATION"/>
</dbReference>
<evidence type="ECO:0000313" key="5">
    <source>
        <dbReference type="Proteomes" id="UP000009022"/>
    </source>
</evidence>
<organism evidence="4 5">
    <name type="scientific">Trichoplax adhaerens</name>
    <name type="common">Trichoplax reptans</name>
    <dbReference type="NCBI Taxonomy" id="10228"/>
    <lineage>
        <taxon>Eukaryota</taxon>
        <taxon>Metazoa</taxon>
        <taxon>Placozoa</taxon>
        <taxon>Uniplacotomia</taxon>
        <taxon>Trichoplacea</taxon>
        <taxon>Trichoplacidae</taxon>
        <taxon>Trichoplax</taxon>
    </lineage>
</organism>
<dbReference type="Proteomes" id="UP000009022">
    <property type="component" value="Unassembled WGS sequence"/>
</dbReference>
<name>B3RZN4_TRIAD</name>
<feature type="repeat" description="RCC1" evidence="2">
    <location>
        <begin position="456"/>
        <end position="508"/>
    </location>
</feature>
<dbReference type="InterPro" id="IPR000408">
    <property type="entry name" value="Reg_chr_condens"/>
</dbReference>
<feature type="domain" description="RCC1-like" evidence="3">
    <location>
        <begin position="259"/>
        <end position="505"/>
    </location>
</feature>
<feature type="repeat" description="RCC1" evidence="2">
    <location>
        <begin position="352"/>
        <end position="403"/>
    </location>
</feature>
<dbReference type="EMBL" id="DS985246">
    <property type="protein sequence ID" value="EDV23872.1"/>
    <property type="molecule type" value="Genomic_DNA"/>
</dbReference>
<dbReference type="eggNOG" id="KOG1426">
    <property type="taxonomic scope" value="Eukaryota"/>
</dbReference>
<dbReference type="CDD" id="cd01671">
    <property type="entry name" value="CARD"/>
    <property type="match status" value="1"/>
</dbReference>
<dbReference type="OrthoDB" id="239701at2759"/>
<dbReference type="PANTHER" id="PTHR22870:SF155">
    <property type="entry name" value="E3 UBIQUITIN-PROTEIN LIGASE HERC1-RELATED"/>
    <property type="match status" value="1"/>
</dbReference>
<dbReference type="Pfam" id="PF00415">
    <property type="entry name" value="RCC1"/>
    <property type="match status" value="1"/>
</dbReference>
<dbReference type="InterPro" id="IPR051210">
    <property type="entry name" value="Ub_ligase/GEF_domain"/>
</dbReference>
<keyword evidence="5" id="KW-1185">Reference proteome</keyword>
<evidence type="ECO:0000259" key="3">
    <source>
        <dbReference type="Pfam" id="PF25390"/>
    </source>
</evidence>